<dbReference type="PANTHER" id="PTHR43833">
    <property type="entry name" value="POTASSIUM CHANNEL PROTEIN 2-RELATED-RELATED"/>
    <property type="match status" value="1"/>
</dbReference>
<accession>A0A6G8AMM4</accession>
<reference evidence="3 4" key="1">
    <citation type="submission" date="2020-03" db="EMBL/GenBank/DDBJ databases">
        <title>Vagococcus sp. nov., isolated from beetles.</title>
        <authorList>
            <person name="Hyun D.-W."/>
            <person name="Bae J.-W."/>
        </authorList>
    </citation>
    <scope>NUCLEOTIDE SEQUENCE [LARGE SCALE GENOMIC DNA]</scope>
    <source>
        <strain evidence="3 4">HDW17A</strain>
    </source>
</reference>
<dbReference type="PROSITE" id="PS51201">
    <property type="entry name" value="RCK_N"/>
    <property type="match status" value="1"/>
</dbReference>
<dbReference type="InterPro" id="IPR036291">
    <property type="entry name" value="NAD(P)-bd_dom_sf"/>
</dbReference>
<proteinExistence type="predicted"/>
<dbReference type="Gene3D" id="3.40.50.720">
    <property type="entry name" value="NAD(P)-binding Rossmann-like Domain"/>
    <property type="match status" value="1"/>
</dbReference>
<dbReference type="AlphaFoldDB" id="A0A6G8AMM4"/>
<name>A0A6G8AMM4_9ENTE</name>
<dbReference type="PANTHER" id="PTHR43833:SF7">
    <property type="entry name" value="KTR SYSTEM POTASSIUM UPTAKE PROTEIN C"/>
    <property type="match status" value="1"/>
</dbReference>
<evidence type="ECO:0000313" key="3">
    <source>
        <dbReference type="EMBL" id="QIL46331.1"/>
    </source>
</evidence>
<protein>
    <submittedName>
        <fullName evidence="3">TrkA family potassium uptake protein</fullName>
    </submittedName>
</protein>
<evidence type="ECO:0000259" key="2">
    <source>
        <dbReference type="PROSITE" id="PS51202"/>
    </source>
</evidence>
<keyword evidence="4" id="KW-1185">Reference proteome</keyword>
<dbReference type="EMBL" id="CP049886">
    <property type="protein sequence ID" value="QIL46331.1"/>
    <property type="molecule type" value="Genomic_DNA"/>
</dbReference>
<dbReference type="GO" id="GO:0006813">
    <property type="term" value="P:potassium ion transport"/>
    <property type="evidence" value="ECO:0007669"/>
    <property type="project" value="InterPro"/>
</dbReference>
<organism evidence="3 4">
    <name type="scientific">Vagococcus coleopterorum</name>
    <dbReference type="NCBI Taxonomy" id="2714946"/>
    <lineage>
        <taxon>Bacteria</taxon>
        <taxon>Bacillati</taxon>
        <taxon>Bacillota</taxon>
        <taxon>Bacilli</taxon>
        <taxon>Lactobacillales</taxon>
        <taxon>Enterococcaceae</taxon>
        <taxon>Vagococcus</taxon>
    </lineage>
</organism>
<dbReference type="InterPro" id="IPR003148">
    <property type="entry name" value="RCK_N"/>
</dbReference>
<dbReference type="InterPro" id="IPR036721">
    <property type="entry name" value="RCK_C_sf"/>
</dbReference>
<dbReference type="GO" id="GO:0008324">
    <property type="term" value="F:monoatomic cation transmembrane transporter activity"/>
    <property type="evidence" value="ECO:0007669"/>
    <property type="project" value="InterPro"/>
</dbReference>
<dbReference type="SUPFAM" id="SSF116726">
    <property type="entry name" value="TrkA C-terminal domain-like"/>
    <property type="match status" value="1"/>
</dbReference>
<dbReference type="PROSITE" id="PS51202">
    <property type="entry name" value="RCK_C"/>
    <property type="match status" value="1"/>
</dbReference>
<feature type="domain" description="RCK N-terminal" evidence="1">
    <location>
        <begin position="2"/>
        <end position="118"/>
    </location>
</feature>
<evidence type="ECO:0000259" key="1">
    <source>
        <dbReference type="PROSITE" id="PS51201"/>
    </source>
</evidence>
<dbReference type="Gene3D" id="3.30.70.1450">
    <property type="entry name" value="Regulator of K+ conductance, C-terminal domain"/>
    <property type="match status" value="1"/>
</dbReference>
<dbReference type="Pfam" id="PF02254">
    <property type="entry name" value="TrkA_N"/>
    <property type="match status" value="1"/>
</dbReference>
<dbReference type="SUPFAM" id="SSF51735">
    <property type="entry name" value="NAD(P)-binding Rossmann-fold domains"/>
    <property type="match status" value="1"/>
</dbReference>
<dbReference type="KEGG" id="vah:G7081_04250"/>
<dbReference type="RefSeq" id="WP_166007703.1">
    <property type="nucleotide sequence ID" value="NZ_CP049886.1"/>
</dbReference>
<dbReference type="Proteomes" id="UP000500890">
    <property type="component" value="Chromosome"/>
</dbReference>
<feature type="domain" description="RCK C-terminal" evidence="2">
    <location>
        <begin position="135"/>
        <end position="219"/>
    </location>
</feature>
<gene>
    <name evidence="3" type="ORF">G7081_04250</name>
</gene>
<dbReference type="Pfam" id="PF02080">
    <property type="entry name" value="TrkA_C"/>
    <property type="match status" value="1"/>
</dbReference>
<dbReference type="InterPro" id="IPR050721">
    <property type="entry name" value="Trk_Ktr_HKT_K-transport"/>
</dbReference>
<dbReference type="InterPro" id="IPR006037">
    <property type="entry name" value="RCK_C"/>
</dbReference>
<sequence>MKQNFAIIGLGRFGGSLCETLIESGQEVLAIDRDEDTINEYMNIATHAVVANAQDEMTLRSLGVRNFDHVIVAIGEDIQASILVTLMAKELGVKNVIAKAQNSYHAKVLYKIGADHVVHPERDMGVKVAHNLVSKNILDYLELSDEYSLAEVKVTNPKFYDKDLLTLNFRQRFGLNIVGIRRNKKLIISPAAEEKVLQDDCLLVIGADEDVDRLDAKML</sequence>
<evidence type="ECO:0000313" key="4">
    <source>
        <dbReference type="Proteomes" id="UP000500890"/>
    </source>
</evidence>